<dbReference type="OrthoDB" id="973965at2"/>
<dbReference type="eggNOG" id="COG4676">
    <property type="taxonomic scope" value="Bacteria"/>
</dbReference>
<comment type="caution">
    <text evidence="1">The sequence shown here is derived from an EMBL/GenBank/DDBJ whole genome shotgun (WGS) entry which is preliminary data.</text>
</comment>
<dbReference type="STRING" id="236814.IX39_15310"/>
<dbReference type="Proteomes" id="UP000028713">
    <property type="component" value="Unassembled WGS sequence"/>
</dbReference>
<evidence type="ECO:0000313" key="2">
    <source>
        <dbReference type="Proteomes" id="UP000028713"/>
    </source>
</evidence>
<dbReference type="RefSeq" id="WP_034678057.1">
    <property type="nucleotide sequence ID" value="NZ_FPAP01000002.1"/>
</dbReference>
<keyword evidence="2" id="KW-1185">Reference proteome</keyword>
<name>A0A085Z2X0_9FLAO</name>
<protein>
    <submittedName>
        <fullName evidence="1">Uncharacterized protein</fullName>
    </submittedName>
</protein>
<evidence type="ECO:0000313" key="1">
    <source>
        <dbReference type="EMBL" id="KFE98783.1"/>
    </source>
</evidence>
<sequence>MKFVGTDFNSLQTTGDINFTATSPTTSLGNLTICTAVTEFITSQTDTQAVKYFVSPIIAGGNSQTPAPTIGFYVSSQSAAGGFYLNSQNVPGVGTYTSNFSLESSGGLINANGNNLTMQISNYGAVGQYIDFTINGTYTNTAGSHTLSVTGHVIRDN</sequence>
<organism evidence="1 2">
    <name type="scientific">Chryseobacterium formosense</name>
    <dbReference type="NCBI Taxonomy" id="236814"/>
    <lineage>
        <taxon>Bacteria</taxon>
        <taxon>Pseudomonadati</taxon>
        <taxon>Bacteroidota</taxon>
        <taxon>Flavobacteriia</taxon>
        <taxon>Flavobacteriales</taxon>
        <taxon>Weeksellaceae</taxon>
        <taxon>Chryseobacterium group</taxon>
        <taxon>Chryseobacterium</taxon>
    </lineage>
</organism>
<dbReference type="AlphaFoldDB" id="A0A085Z2X0"/>
<dbReference type="EMBL" id="JPRP01000002">
    <property type="protein sequence ID" value="KFE98783.1"/>
    <property type="molecule type" value="Genomic_DNA"/>
</dbReference>
<reference evidence="1 2" key="1">
    <citation type="submission" date="2014-07" db="EMBL/GenBank/DDBJ databases">
        <title>Genome of Chryseobacterium formosense LMG 24722.</title>
        <authorList>
            <person name="Pipes S.E."/>
            <person name="Stropko S.J."/>
            <person name="Newman J.D."/>
        </authorList>
    </citation>
    <scope>NUCLEOTIDE SEQUENCE [LARGE SCALE GENOMIC DNA]</scope>
    <source>
        <strain evidence="1 2">LMG 24722</strain>
    </source>
</reference>
<gene>
    <name evidence="1" type="ORF">IX39_15310</name>
</gene>
<accession>A0A085Z2X0</accession>
<proteinExistence type="predicted"/>